<name>A0A4S3KSP6_9GAMM</name>
<dbReference type="AlphaFoldDB" id="A0A4S3KSP6"/>
<dbReference type="RefSeq" id="WP_081129567.1">
    <property type="nucleotide sequence ID" value="NZ_LDOS01000002.1"/>
</dbReference>
<organism evidence="1 2">
    <name type="scientific">Metallibacterium scheffleri</name>
    <dbReference type="NCBI Taxonomy" id="993689"/>
    <lineage>
        <taxon>Bacteria</taxon>
        <taxon>Pseudomonadati</taxon>
        <taxon>Pseudomonadota</taxon>
        <taxon>Gammaproteobacteria</taxon>
        <taxon>Lysobacterales</taxon>
        <taxon>Rhodanobacteraceae</taxon>
        <taxon>Metallibacterium</taxon>
    </lineage>
</organism>
<gene>
    <name evidence="1" type="ORF">B1806_00700</name>
</gene>
<evidence type="ECO:0000313" key="2">
    <source>
        <dbReference type="Proteomes" id="UP000307749"/>
    </source>
</evidence>
<dbReference type="EMBL" id="MWQO01000003">
    <property type="protein sequence ID" value="THD12109.1"/>
    <property type="molecule type" value="Genomic_DNA"/>
</dbReference>
<accession>A0A4S3KSP6</accession>
<dbReference type="STRING" id="993689.GCA_002077135_03219"/>
<proteinExistence type="predicted"/>
<evidence type="ECO:0000313" key="1">
    <source>
        <dbReference type="EMBL" id="THD12109.1"/>
    </source>
</evidence>
<sequence>MTMIHAQADEDSPCKRRSGDAMVGDGALFTREDAVDAAWTVVGPVLATHPRAVLYRRGGWHNPMPERARA</sequence>
<comment type="caution">
    <text evidence="1">The sequence shown here is derived from an EMBL/GenBank/DDBJ whole genome shotgun (WGS) entry which is preliminary data.</text>
</comment>
<dbReference type="Proteomes" id="UP000307749">
    <property type="component" value="Unassembled WGS sequence"/>
</dbReference>
<reference evidence="1 2" key="1">
    <citation type="submission" date="2017-02" db="EMBL/GenBank/DDBJ databases">
        <title>Whole genome sequencing of Metallibacterium scheffleri DSM 24874 (T).</title>
        <authorList>
            <person name="Kumar S."/>
            <person name="Patil P."/>
            <person name="Patil P.B."/>
        </authorList>
    </citation>
    <scope>NUCLEOTIDE SEQUENCE [LARGE SCALE GENOMIC DNA]</scope>
    <source>
        <strain evidence="1 2">DSM 24874</strain>
    </source>
</reference>
<keyword evidence="2" id="KW-1185">Reference proteome</keyword>
<protein>
    <submittedName>
        <fullName evidence="1">Uncharacterized protein</fullName>
    </submittedName>
</protein>